<protein>
    <recommendedName>
        <fullName evidence="3">Dienelactone hydrolase domain-containing protein</fullName>
    </recommendedName>
</protein>
<accession>A0A1B9IZ85</accession>
<feature type="compositionally biased region" description="Low complexity" evidence="2">
    <location>
        <begin position="8"/>
        <end position="21"/>
    </location>
</feature>
<keyword evidence="5" id="KW-1185">Reference proteome</keyword>
<evidence type="ECO:0000313" key="4">
    <source>
        <dbReference type="EMBL" id="OCF60833.1"/>
    </source>
</evidence>
<dbReference type="PANTHER" id="PTHR22946:SF9">
    <property type="entry name" value="POLYKETIDE TRANSFERASE AF380"/>
    <property type="match status" value="1"/>
</dbReference>
<dbReference type="InterPro" id="IPR050261">
    <property type="entry name" value="FrsA_esterase"/>
</dbReference>
<evidence type="ECO:0000256" key="2">
    <source>
        <dbReference type="SAM" id="MobiDB-lite"/>
    </source>
</evidence>
<keyword evidence="1" id="KW-0378">Hydrolase</keyword>
<feature type="region of interest" description="Disordered" evidence="2">
    <location>
        <begin position="1"/>
        <end position="29"/>
    </location>
</feature>
<feature type="region of interest" description="Disordered" evidence="2">
    <location>
        <begin position="275"/>
        <end position="304"/>
    </location>
</feature>
<feature type="domain" description="Dienelactone hydrolase" evidence="3">
    <location>
        <begin position="132"/>
        <end position="250"/>
    </location>
</feature>
<dbReference type="Pfam" id="PF01738">
    <property type="entry name" value="DLH"/>
    <property type="match status" value="1"/>
</dbReference>
<dbReference type="EMBL" id="KI669459">
    <property type="protein sequence ID" value="OCF60833.1"/>
    <property type="molecule type" value="Genomic_DNA"/>
</dbReference>
<reference evidence="5" key="2">
    <citation type="submission" date="2013-12" db="EMBL/GenBank/DDBJ databases">
        <title>Evolution of pathogenesis and genome organization in the Tremellales.</title>
        <authorList>
            <person name="Cuomo C."/>
            <person name="Litvintseva A."/>
            <person name="Heitman J."/>
            <person name="Chen Y."/>
            <person name="Sun S."/>
            <person name="Springer D."/>
            <person name="Dromer F."/>
            <person name="Young S."/>
            <person name="Zeng Q."/>
            <person name="Chapman S."/>
            <person name="Gujja S."/>
            <person name="Saif S."/>
            <person name="Birren B."/>
        </authorList>
    </citation>
    <scope>NUCLEOTIDE SEQUENCE [LARGE SCALE GENOMIC DNA]</scope>
    <source>
        <strain evidence="5">CBS 10435</strain>
    </source>
</reference>
<evidence type="ECO:0000259" key="3">
    <source>
        <dbReference type="Pfam" id="PF01738"/>
    </source>
</evidence>
<dbReference type="InterPro" id="IPR002925">
    <property type="entry name" value="Dienelactn_hydro"/>
</dbReference>
<dbReference type="Gene3D" id="3.40.50.1820">
    <property type="entry name" value="alpha/beta hydrolase"/>
    <property type="match status" value="1"/>
</dbReference>
<dbReference type="PANTHER" id="PTHR22946">
    <property type="entry name" value="DIENELACTONE HYDROLASE DOMAIN-CONTAINING PROTEIN-RELATED"/>
    <property type="match status" value="1"/>
</dbReference>
<gene>
    <name evidence="4" type="ORF">L486_00473</name>
</gene>
<evidence type="ECO:0000313" key="5">
    <source>
        <dbReference type="Proteomes" id="UP000092583"/>
    </source>
</evidence>
<organism evidence="4 5">
    <name type="scientific">Kwoniella mangroviensis CBS 10435</name>
    <dbReference type="NCBI Taxonomy" id="1331196"/>
    <lineage>
        <taxon>Eukaryota</taxon>
        <taxon>Fungi</taxon>
        <taxon>Dikarya</taxon>
        <taxon>Basidiomycota</taxon>
        <taxon>Agaricomycotina</taxon>
        <taxon>Tremellomycetes</taxon>
        <taxon>Tremellales</taxon>
        <taxon>Cryptococcaceae</taxon>
        <taxon>Kwoniella</taxon>
    </lineage>
</organism>
<dbReference type="GO" id="GO:0016788">
    <property type="term" value="F:hydrolase activity, acting on ester bonds"/>
    <property type="evidence" value="ECO:0007669"/>
    <property type="project" value="UniProtKB-ARBA"/>
</dbReference>
<reference evidence="4 5" key="1">
    <citation type="submission" date="2013-07" db="EMBL/GenBank/DDBJ databases">
        <title>The Genome Sequence of Kwoniella mangroviensis CBS10435.</title>
        <authorList>
            <consortium name="The Broad Institute Genome Sequencing Platform"/>
            <person name="Cuomo C."/>
            <person name="Litvintseva A."/>
            <person name="Chen Y."/>
            <person name="Heitman J."/>
            <person name="Sun S."/>
            <person name="Springer D."/>
            <person name="Dromer F."/>
            <person name="Young S.K."/>
            <person name="Zeng Q."/>
            <person name="Gargeya S."/>
            <person name="Fitzgerald M."/>
            <person name="Abouelleil A."/>
            <person name="Alvarado L."/>
            <person name="Berlin A.M."/>
            <person name="Chapman S.B."/>
            <person name="Dewar J."/>
            <person name="Goldberg J."/>
            <person name="Griggs A."/>
            <person name="Gujja S."/>
            <person name="Hansen M."/>
            <person name="Howarth C."/>
            <person name="Imamovic A."/>
            <person name="Larimer J."/>
            <person name="McCowan C."/>
            <person name="Murphy C."/>
            <person name="Pearson M."/>
            <person name="Priest M."/>
            <person name="Roberts A."/>
            <person name="Saif S."/>
            <person name="Shea T."/>
            <person name="Sykes S."/>
            <person name="Wortman J."/>
            <person name="Nusbaum C."/>
            <person name="Birren B."/>
        </authorList>
    </citation>
    <scope>NUCLEOTIDE SEQUENCE [LARGE SCALE GENOMIC DNA]</scope>
    <source>
        <strain evidence="4 5">CBS 10435</strain>
    </source>
</reference>
<dbReference type="InterPro" id="IPR029058">
    <property type="entry name" value="AB_hydrolase_fold"/>
</dbReference>
<dbReference type="AlphaFoldDB" id="A0A1B9IZ85"/>
<dbReference type="OrthoDB" id="2498029at2759"/>
<name>A0A1B9IZ85_9TREE</name>
<dbReference type="Proteomes" id="UP000092583">
    <property type="component" value="Unassembled WGS sequence"/>
</dbReference>
<sequence>MSTRDSLSTSSPPDQAPSQPSKYPKSLEHAPLPITPYLGACQTDTPQIEVDDSQGGGSFVAFLHRPVSDPSSTTSSSFRDRHVGAILLSGAGGGVTGPSGIYLSIADKLASLPDGQAIPTLRMDYRYPARNKFCVPDVLSAMDWLQYKSGLGLSHFVLGGWSFGGAPVFTVGGKDRRVIGAATIASQTAETEGIKQLAPSPVLLLHGTGDRTLSHSCSQRLYEQYGSTHGKRTMHLFPGDDHALTRNSKKAEEMICGFMVRCAGVKMGDPVKHKLEEDLGPDTKRDKVEFMEKGGDLNGPERIE</sequence>
<proteinExistence type="predicted"/>
<dbReference type="SUPFAM" id="SSF53474">
    <property type="entry name" value="alpha/beta-Hydrolases"/>
    <property type="match status" value="1"/>
</dbReference>
<evidence type="ECO:0000256" key="1">
    <source>
        <dbReference type="ARBA" id="ARBA00022801"/>
    </source>
</evidence>